<evidence type="ECO:0000256" key="1">
    <source>
        <dbReference type="PROSITE-ProRule" id="PRU00152"/>
    </source>
</evidence>
<proteinExistence type="predicted"/>
<dbReference type="GeneID" id="28771329"/>
<dbReference type="Proteomes" id="UP000077069">
    <property type="component" value="Unassembled WGS sequence"/>
</dbReference>
<dbReference type="AlphaFoldDB" id="A0A177C592"/>
<name>A0A177C592_9PLEO</name>
<gene>
    <name evidence="3" type="ORF">CC84DRAFT_899941</name>
</gene>
<dbReference type="PROSITE" id="PS50095">
    <property type="entry name" value="PLAT"/>
    <property type="match status" value="1"/>
</dbReference>
<protein>
    <recommendedName>
        <fullName evidence="2">PLAT domain-containing protein</fullName>
    </recommendedName>
</protein>
<keyword evidence="4" id="KW-1185">Reference proteome</keyword>
<sequence length="96" mass="10989">MHENVHTMGFRSSLPVIDDRELQHMPIRSRSACDLWSAWTSTATAFIAPDRNEPFVVTRNSHQQMLTYETKLETRKSHTIFSGTTKNMVLCVYGSS</sequence>
<feature type="domain" description="PLAT" evidence="2">
    <location>
        <begin position="66"/>
        <end position="96"/>
    </location>
</feature>
<evidence type="ECO:0000259" key="2">
    <source>
        <dbReference type="PROSITE" id="PS50095"/>
    </source>
</evidence>
<reference evidence="3 4" key="1">
    <citation type="submission" date="2016-05" db="EMBL/GenBank/DDBJ databases">
        <title>Comparative analysis of secretome profiles of manganese(II)-oxidizing ascomycete fungi.</title>
        <authorList>
            <consortium name="DOE Joint Genome Institute"/>
            <person name="Zeiner C.A."/>
            <person name="Purvine S.O."/>
            <person name="Zink E.M."/>
            <person name="Wu S."/>
            <person name="Pasa-Tolic L."/>
            <person name="Chaput D.L."/>
            <person name="Haridas S."/>
            <person name="Grigoriev I.V."/>
            <person name="Santelli C.M."/>
            <person name="Hansel C.M."/>
        </authorList>
    </citation>
    <scope>NUCLEOTIDE SEQUENCE [LARGE SCALE GENOMIC DNA]</scope>
    <source>
        <strain evidence="3 4">AP3s5-JAC2a</strain>
    </source>
</reference>
<dbReference type="RefSeq" id="XP_018032971.1">
    <property type="nucleotide sequence ID" value="XM_018187843.1"/>
</dbReference>
<dbReference type="InParanoid" id="A0A177C592"/>
<evidence type="ECO:0000313" key="4">
    <source>
        <dbReference type="Proteomes" id="UP000077069"/>
    </source>
</evidence>
<dbReference type="EMBL" id="KV441555">
    <property type="protein sequence ID" value="OAG02606.1"/>
    <property type="molecule type" value="Genomic_DNA"/>
</dbReference>
<organism evidence="3 4">
    <name type="scientific">Paraphaeosphaeria sporulosa</name>
    <dbReference type="NCBI Taxonomy" id="1460663"/>
    <lineage>
        <taxon>Eukaryota</taxon>
        <taxon>Fungi</taxon>
        <taxon>Dikarya</taxon>
        <taxon>Ascomycota</taxon>
        <taxon>Pezizomycotina</taxon>
        <taxon>Dothideomycetes</taxon>
        <taxon>Pleosporomycetidae</taxon>
        <taxon>Pleosporales</taxon>
        <taxon>Massarineae</taxon>
        <taxon>Didymosphaeriaceae</taxon>
        <taxon>Paraphaeosphaeria</taxon>
    </lineage>
</organism>
<comment type="caution">
    <text evidence="1">Lacks conserved residue(s) required for the propagation of feature annotation.</text>
</comment>
<dbReference type="InterPro" id="IPR001024">
    <property type="entry name" value="PLAT/LH2_dom"/>
</dbReference>
<evidence type="ECO:0000313" key="3">
    <source>
        <dbReference type="EMBL" id="OAG02606.1"/>
    </source>
</evidence>
<accession>A0A177C592</accession>